<proteinExistence type="predicted"/>
<gene>
    <name evidence="1" type="ORF">K435DRAFT_813089</name>
</gene>
<reference evidence="1 2" key="1">
    <citation type="journal article" date="2019" name="Nat. Ecol. Evol.">
        <title>Megaphylogeny resolves global patterns of mushroom evolution.</title>
        <authorList>
            <person name="Varga T."/>
            <person name="Krizsan K."/>
            <person name="Foldi C."/>
            <person name="Dima B."/>
            <person name="Sanchez-Garcia M."/>
            <person name="Sanchez-Ramirez S."/>
            <person name="Szollosi G.J."/>
            <person name="Szarkandi J.G."/>
            <person name="Papp V."/>
            <person name="Albert L."/>
            <person name="Andreopoulos W."/>
            <person name="Angelini C."/>
            <person name="Antonin V."/>
            <person name="Barry K.W."/>
            <person name="Bougher N.L."/>
            <person name="Buchanan P."/>
            <person name="Buyck B."/>
            <person name="Bense V."/>
            <person name="Catcheside P."/>
            <person name="Chovatia M."/>
            <person name="Cooper J."/>
            <person name="Damon W."/>
            <person name="Desjardin D."/>
            <person name="Finy P."/>
            <person name="Geml J."/>
            <person name="Haridas S."/>
            <person name="Hughes K."/>
            <person name="Justo A."/>
            <person name="Karasinski D."/>
            <person name="Kautmanova I."/>
            <person name="Kiss B."/>
            <person name="Kocsube S."/>
            <person name="Kotiranta H."/>
            <person name="LaButti K.M."/>
            <person name="Lechner B.E."/>
            <person name="Liimatainen K."/>
            <person name="Lipzen A."/>
            <person name="Lukacs Z."/>
            <person name="Mihaltcheva S."/>
            <person name="Morgado L.N."/>
            <person name="Niskanen T."/>
            <person name="Noordeloos M.E."/>
            <person name="Ohm R.A."/>
            <person name="Ortiz-Santana B."/>
            <person name="Ovrebo C."/>
            <person name="Racz N."/>
            <person name="Riley R."/>
            <person name="Savchenko A."/>
            <person name="Shiryaev A."/>
            <person name="Soop K."/>
            <person name="Spirin V."/>
            <person name="Szebenyi C."/>
            <person name="Tomsovsky M."/>
            <person name="Tulloss R.E."/>
            <person name="Uehling J."/>
            <person name="Grigoriev I.V."/>
            <person name="Vagvolgyi C."/>
            <person name="Papp T."/>
            <person name="Martin F.M."/>
            <person name="Miettinen O."/>
            <person name="Hibbett D.S."/>
            <person name="Nagy L.G."/>
        </authorList>
    </citation>
    <scope>NUCLEOTIDE SEQUENCE [LARGE SCALE GENOMIC DNA]</scope>
    <source>
        <strain evidence="1 2">CBS 962.96</strain>
    </source>
</reference>
<protein>
    <submittedName>
        <fullName evidence="1">Uncharacterized protein</fullName>
    </submittedName>
</protein>
<accession>A0A4S8KME0</accession>
<dbReference type="Proteomes" id="UP000297245">
    <property type="component" value="Unassembled WGS sequence"/>
</dbReference>
<sequence length="169" mass="20318">MSHVTLERSEKVKNGLKYQKIILLLFKQHRYPCLVPSTLEKAIIELDNVFLKCKEEWGTSRSIALWEIERDVLELKLRCSNIKISSYSRHGEPHWSIMYRIKSWWKLLTEIIKCYEDTRIVKRSIEIQEALEHRKRLQYSFEILCHDNAFHHKDVGYRYKQGGYDVTEC</sequence>
<organism evidence="1 2">
    <name type="scientific">Dendrothele bispora (strain CBS 962.96)</name>
    <dbReference type="NCBI Taxonomy" id="1314807"/>
    <lineage>
        <taxon>Eukaryota</taxon>
        <taxon>Fungi</taxon>
        <taxon>Dikarya</taxon>
        <taxon>Basidiomycota</taxon>
        <taxon>Agaricomycotina</taxon>
        <taxon>Agaricomycetes</taxon>
        <taxon>Agaricomycetidae</taxon>
        <taxon>Agaricales</taxon>
        <taxon>Agaricales incertae sedis</taxon>
        <taxon>Dendrothele</taxon>
    </lineage>
</organism>
<evidence type="ECO:0000313" key="2">
    <source>
        <dbReference type="Proteomes" id="UP000297245"/>
    </source>
</evidence>
<dbReference type="AlphaFoldDB" id="A0A4S8KME0"/>
<evidence type="ECO:0000313" key="1">
    <source>
        <dbReference type="EMBL" id="THU76774.1"/>
    </source>
</evidence>
<name>A0A4S8KME0_DENBC</name>
<dbReference type="EMBL" id="ML180714">
    <property type="protein sequence ID" value="THU76774.1"/>
    <property type="molecule type" value="Genomic_DNA"/>
</dbReference>
<keyword evidence="2" id="KW-1185">Reference proteome</keyword>